<evidence type="ECO:0000256" key="2">
    <source>
        <dbReference type="SAM" id="MobiDB-lite"/>
    </source>
</evidence>
<evidence type="ECO:0000256" key="1">
    <source>
        <dbReference type="SAM" id="Coils"/>
    </source>
</evidence>
<feature type="compositionally biased region" description="Basic and acidic residues" evidence="2">
    <location>
        <begin position="374"/>
        <end position="385"/>
    </location>
</feature>
<protein>
    <submittedName>
        <fullName evidence="3">Uncharacterized protein</fullName>
    </submittedName>
</protein>
<feature type="compositionally biased region" description="Polar residues" evidence="2">
    <location>
        <begin position="443"/>
        <end position="458"/>
    </location>
</feature>
<feature type="region of interest" description="Disordered" evidence="2">
    <location>
        <begin position="374"/>
        <end position="406"/>
    </location>
</feature>
<dbReference type="AlphaFoldDB" id="A0A061J3I0"/>
<dbReference type="EMBL" id="AUPL01002290">
    <property type="protein sequence ID" value="ESL09983.1"/>
    <property type="molecule type" value="Genomic_DNA"/>
</dbReference>
<feature type="coiled-coil region" evidence="1">
    <location>
        <begin position="336"/>
        <end position="363"/>
    </location>
</feature>
<reference evidence="3 4" key="1">
    <citation type="submission" date="2013-07" db="EMBL/GenBank/DDBJ databases">
        <authorList>
            <person name="Stoco P.H."/>
            <person name="Wagner G."/>
            <person name="Gerber A."/>
            <person name="Zaha A."/>
            <person name="Thompson C."/>
            <person name="Bartholomeu D.C."/>
            <person name="Luckemeyer D.D."/>
            <person name="Bahia D."/>
            <person name="Loreto E."/>
            <person name="Prestes E.B."/>
            <person name="Lima F.M."/>
            <person name="Rodrigues-Luiz G."/>
            <person name="Vallejo G.A."/>
            <person name="Filho J.F."/>
            <person name="Monteiro K.M."/>
            <person name="Tyler K.M."/>
            <person name="de Almeida L.G."/>
            <person name="Ortiz M.F."/>
            <person name="Siervo M.A."/>
            <person name="de Moraes M.H."/>
            <person name="Cunha O.L."/>
            <person name="Mendonca-Neto R."/>
            <person name="Silva R."/>
            <person name="Teixeira S.M."/>
            <person name="Murta S.M."/>
            <person name="Sincero T.C."/>
            <person name="Mendes T.A."/>
            <person name="Urmenyi T.P."/>
            <person name="Silva V.G."/>
            <person name="da Rocha W.D."/>
            <person name="Andersson B."/>
            <person name="Romanha A.J."/>
            <person name="Steindel M."/>
            <person name="de Vasconcelos A.T."/>
            <person name="Grisard E.C."/>
        </authorList>
    </citation>
    <scope>NUCLEOTIDE SEQUENCE [LARGE SCALE GENOMIC DNA]</scope>
    <source>
        <strain evidence="3 4">SC58</strain>
    </source>
</reference>
<proteinExistence type="predicted"/>
<dbReference type="OrthoDB" id="249432at2759"/>
<gene>
    <name evidence="3" type="ORF">TRSC58_02290</name>
</gene>
<feature type="region of interest" description="Disordered" evidence="2">
    <location>
        <begin position="140"/>
        <end position="159"/>
    </location>
</feature>
<evidence type="ECO:0000313" key="3">
    <source>
        <dbReference type="EMBL" id="ESL09983.1"/>
    </source>
</evidence>
<dbReference type="Proteomes" id="UP000031737">
    <property type="component" value="Unassembled WGS sequence"/>
</dbReference>
<feature type="compositionally biased region" description="Low complexity" evidence="2">
    <location>
        <begin position="459"/>
        <end position="470"/>
    </location>
</feature>
<keyword evidence="4" id="KW-1185">Reference proteome</keyword>
<comment type="caution">
    <text evidence="3">The sequence shown here is derived from an EMBL/GenBank/DDBJ whole genome shotgun (WGS) entry which is preliminary data.</text>
</comment>
<keyword evidence="1" id="KW-0175">Coiled coil</keyword>
<organism evidence="3 4">
    <name type="scientific">Trypanosoma rangeli SC58</name>
    <dbReference type="NCBI Taxonomy" id="429131"/>
    <lineage>
        <taxon>Eukaryota</taxon>
        <taxon>Discoba</taxon>
        <taxon>Euglenozoa</taxon>
        <taxon>Kinetoplastea</taxon>
        <taxon>Metakinetoplastina</taxon>
        <taxon>Trypanosomatida</taxon>
        <taxon>Trypanosomatidae</taxon>
        <taxon>Trypanosoma</taxon>
        <taxon>Herpetosoma</taxon>
    </lineage>
</organism>
<evidence type="ECO:0000313" key="4">
    <source>
        <dbReference type="Proteomes" id="UP000031737"/>
    </source>
</evidence>
<feature type="region of interest" description="Disordered" evidence="2">
    <location>
        <begin position="421"/>
        <end position="477"/>
    </location>
</feature>
<sequence length="522" mass="58760">MEELPAIPSILLQTFPLEAYLRNLSNKLTDNINALHSSVVGMQVEVKSCSTMITNIRQFLRRQALLELQEKIVEGCITLQEGVSIESLLPGFLREDLTIAGGEVSVLVGYQSGEAQSQDDNELGDTRSFMEKVNMERAERHRRKKEWEQKAHQQNEESRKQLEQMCEALKVSQKRYMDELERITAWLLPSPAVDEEDEVLCSGGSSHRHSETGRDNNELQEILRSAPLLVEFRRVILRDMMDRLGEARDEQSMNLGNSIASLRDELRKEMGCCSSIAAAGGAGAGGGGGNGEVERRLRTFDRNYMQRGEVVATLQDKADVVTVAQKVDKAYVSDLEKRLLERIADLEERLTIYEVERTEFRRILRSVVDVHRHGEDVKSSNDRSIHRSRHAAGRGGDGGATQTPGILPNFVVVDEAIEPRHGREFQQSAVPEPRALRRPPASRTKQSSDFESSPVSVRQQQQQQQALQQQPPSGTADAAVDVERQLVGLTVNQEAYANYVSRELNRRVVESLPPLPYERWRG</sequence>
<name>A0A061J3I0_TRYRA</name>
<accession>A0A061J3I0</accession>
<dbReference type="VEuPathDB" id="TriTrypDB:TRSC58_02290"/>